<feature type="coiled-coil region" evidence="1">
    <location>
        <begin position="156"/>
        <end position="204"/>
    </location>
</feature>
<evidence type="ECO:0000256" key="1">
    <source>
        <dbReference type="SAM" id="Coils"/>
    </source>
</evidence>
<dbReference type="KEGG" id="run:DR864_01880"/>
<reference evidence="2 3" key="1">
    <citation type="submission" date="2018-07" db="EMBL/GenBank/DDBJ databases">
        <title>Genome sequencing of Runella.</title>
        <authorList>
            <person name="Baek M.-G."/>
            <person name="Yi H."/>
        </authorList>
    </citation>
    <scope>NUCLEOTIDE SEQUENCE [LARGE SCALE GENOMIC DNA]</scope>
    <source>
        <strain evidence="2 3">HYN0085</strain>
    </source>
</reference>
<organism evidence="2 3">
    <name type="scientific">Runella rosea</name>
    <dbReference type="NCBI Taxonomy" id="2259595"/>
    <lineage>
        <taxon>Bacteria</taxon>
        <taxon>Pseudomonadati</taxon>
        <taxon>Bacteroidota</taxon>
        <taxon>Cytophagia</taxon>
        <taxon>Cytophagales</taxon>
        <taxon>Spirosomataceae</taxon>
        <taxon>Runella</taxon>
    </lineage>
</organism>
<name>A0A344TD43_9BACT</name>
<dbReference type="Proteomes" id="UP000251993">
    <property type="component" value="Chromosome"/>
</dbReference>
<accession>A0A344TD43</accession>
<keyword evidence="3" id="KW-1185">Reference proteome</keyword>
<dbReference type="OrthoDB" id="948696at2"/>
<keyword evidence="1" id="KW-0175">Coiled coil</keyword>
<protein>
    <submittedName>
        <fullName evidence="2">Uncharacterized protein</fullName>
    </submittedName>
</protein>
<dbReference type="AlphaFoldDB" id="A0A344TD43"/>
<proteinExistence type="predicted"/>
<evidence type="ECO:0000313" key="2">
    <source>
        <dbReference type="EMBL" id="AXE16564.1"/>
    </source>
</evidence>
<evidence type="ECO:0000313" key="3">
    <source>
        <dbReference type="Proteomes" id="UP000251993"/>
    </source>
</evidence>
<dbReference type="EMBL" id="CP030850">
    <property type="protein sequence ID" value="AXE16564.1"/>
    <property type="molecule type" value="Genomic_DNA"/>
</dbReference>
<gene>
    <name evidence="2" type="ORF">DR864_01880</name>
</gene>
<sequence length="230" mass="25811">MSNVNIVRLVILTGKKMKKILLIAALSIFWGYTCEAQTVLPDKREIDKSSFEGLYVTTKIEEKYLGKYWEEYLKQYGKVSSSRGGVYRAPSASIPSISSSPINLASQVSSKKGLSQVFIYLDLGNGSYVTQGTKGYAEAETFLKRFAEDAILYDDARVAEEAMKESEKNFSKLTRKGESLKKDIEKTEKELANLRKDLEVNVKDVATSQTDLETKKKTFEDAKAKVPTKQ</sequence>